<keyword evidence="3" id="KW-1185">Reference proteome</keyword>
<dbReference type="HOGENOM" id="CLU_595932_0_0_1"/>
<feature type="region of interest" description="Disordered" evidence="1">
    <location>
        <begin position="141"/>
        <end position="198"/>
    </location>
</feature>
<organism evidence="3">
    <name type="scientific">Melampsora larici-populina (strain 98AG31 / pathotype 3-4-7)</name>
    <name type="common">Poplar leaf rust fungus</name>
    <dbReference type="NCBI Taxonomy" id="747676"/>
    <lineage>
        <taxon>Eukaryota</taxon>
        <taxon>Fungi</taxon>
        <taxon>Dikarya</taxon>
        <taxon>Basidiomycota</taxon>
        <taxon>Pucciniomycotina</taxon>
        <taxon>Pucciniomycetes</taxon>
        <taxon>Pucciniales</taxon>
        <taxon>Melampsoraceae</taxon>
        <taxon>Melampsora</taxon>
    </lineage>
</organism>
<dbReference type="Proteomes" id="UP000001072">
    <property type="component" value="Unassembled WGS sequence"/>
</dbReference>
<dbReference type="VEuPathDB" id="FungiDB:MELLADRAFT_105510"/>
<sequence length="459" mass="51397">MRWLRDQVASIFSPSDPNFIYHSSSVAKSAIRFDLGAKRPVFPVSGKDAVIPPPGEVLSRDPVVLGEYWWPRDIEEELYSPLKSFVFDPPAQEHLQPLVASSSGSNAVVNTATTANQPTLPNEPALLARILPRGAIGPGDNFRSLLSRSVSSRKSRRQSPRHRHCWGKAPASPPNLSQKEGRPPQVPLGNQSRGTQEPLTRLPILDRIDHGQPVNSATPGHRNKGKRVPSDPYLLLSTTRSIVVTVVLWNPLCEAGSVTEVTLLPQALAIPLTSCISTTVIVTTRAQLLLFPRNLLSLFSWFLLIDSRTEKPVPCPSSYKAWVENTHKIPRRHFHSITPVPTNQPAYPPQCRKIYLSITSESINDYFDYIKYLCKWQEECDWRNIMAFDGVLRRKFSEYTLITFGDYKAPELRRFKARSLNKPLTLVGYPSQPSLSKQPKQASVSSQPRDSKSQSKAKP</sequence>
<proteinExistence type="predicted"/>
<feature type="region of interest" description="Disordered" evidence="1">
    <location>
        <begin position="426"/>
        <end position="459"/>
    </location>
</feature>
<dbReference type="RefSeq" id="XP_007408890.1">
    <property type="nucleotide sequence ID" value="XM_007408828.1"/>
</dbReference>
<dbReference type="InParanoid" id="F4RIG2"/>
<dbReference type="GeneID" id="18922633"/>
<name>F4RIG2_MELLP</name>
<dbReference type="AlphaFoldDB" id="F4RIG2"/>
<protein>
    <submittedName>
        <fullName evidence="2">Uncharacterized protein</fullName>
    </submittedName>
</protein>
<feature type="compositionally biased region" description="Polar residues" evidence="1">
    <location>
        <begin position="188"/>
        <end position="198"/>
    </location>
</feature>
<gene>
    <name evidence="2" type="ORF">MELLADRAFT_105510</name>
</gene>
<dbReference type="KEGG" id="mlr:MELLADRAFT_105510"/>
<feature type="compositionally biased region" description="Polar residues" evidence="1">
    <location>
        <begin position="431"/>
        <end position="459"/>
    </location>
</feature>
<dbReference type="EMBL" id="GL883103">
    <property type="protein sequence ID" value="EGG07558.1"/>
    <property type="molecule type" value="Genomic_DNA"/>
</dbReference>
<feature type="compositionally biased region" description="Basic residues" evidence="1">
    <location>
        <begin position="151"/>
        <end position="166"/>
    </location>
</feature>
<reference evidence="3" key="1">
    <citation type="journal article" date="2011" name="Proc. Natl. Acad. Sci. U.S.A.">
        <title>Obligate biotrophy features unraveled by the genomic analysis of rust fungi.</title>
        <authorList>
            <person name="Duplessis S."/>
            <person name="Cuomo C.A."/>
            <person name="Lin Y.-C."/>
            <person name="Aerts A."/>
            <person name="Tisserant E."/>
            <person name="Veneault-Fourrey C."/>
            <person name="Joly D.L."/>
            <person name="Hacquard S."/>
            <person name="Amselem J."/>
            <person name="Cantarel B.L."/>
            <person name="Chiu R."/>
            <person name="Coutinho P.M."/>
            <person name="Feau N."/>
            <person name="Field M."/>
            <person name="Frey P."/>
            <person name="Gelhaye E."/>
            <person name="Goldberg J."/>
            <person name="Grabherr M.G."/>
            <person name="Kodira C.D."/>
            <person name="Kohler A."/>
            <person name="Kuees U."/>
            <person name="Lindquist E.A."/>
            <person name="Lucas S.M."/>
            <person name="Mago R."/>
            <person name="Mauceli E."/>
            <person name="Morin E."/>
            <person name="Murat C."/>
            <person name="Pangilinan J.L."/>
            <person name="Park R."/>
            <person name="Pearson M."/>
            <person name="Quesneville H."/>
            <person name="Rouhier N."/>
            <person name="Sakthikumar S."/>
            <person name="Salamov A.A."/>
            <person name="Schmutz J."/>
            <person name="Selles B."/>
            <person name="Shapiro H."/>
            <person name="Tanguay P."/>
            <person name="Tuskan G.A."/>
            <person name="Henrissat B."/>
            <person name="Van de Peer Y."/>
            <person name="Rouze P."/>
            <person name="Ellis J.G."/>
            <person name="Dodds P.N."/>
            <person name="Schein J.E."/>
            <person name="Zhong S."/>
            <person name="Hamelin R.C."/>
            <person name="Grigoriev I.V."/>
            <person name="Szabo L.J."/>
            <person name="Martin F."/>
        </authorList>
    </citation>
    <scope>NUCLEOTIDE SEQUENCE [LARGE SCALE GENOMIC DNA]</scope>
    <source>
        <strain evidence="3">98AG31 / pathotype 3-4-7</strain>
    </source>
</reference>
<evidence type="ECO:0000313" key="3">
    <source>
        <dbReference type="Proteomes" id="UP000001072"/>
    </source>
</evidence>
<evidence type="ECO:0000313" key="2">
    <source>
        <dbReference type="EMBL" id="EGG07558.1"/>
    </source>
</evidence>
<accession>F4RIG2</accession>
<evidence type="ECO:0000256" key="1">
    <source>
        <dbReference type="SAM" id="MobiDB-lite"/>
    </source>
</evidence>